<keyword evidence="9" id="KW-1185">Reference proteome</keyword>
<dbReference type="GO" id="GO:0051537">
    <property type="term" value="F:2 iron, 2 sulfur cluster binding"/>
    <property type="evidence" value="ECO:0007669"/>
    <property type="project" value="UniProtKB-KW"/>
</dbReference>
<evidence type="ECO:0000313" key="9">
    <source>
        <dbReference type="Proteomes" id="UP000028481"/>
    </source>
</evidence>
<accession>A0A075WTV2</accession>
<dbReference type="OrthoDB" id="9767869at2"/>
<evidence type="ECO:0000256" key="5">
    <source>
        <dbReference type="ARBA" id="ARBA00023157"/>
    </source>
</evidence>
<evidence type="ECO:0000259" key="7">
    <source>
        <dbReference type="PROSITE" id="PS51296"/>
    </source>
</evidence>
<name>A0A075WTV2_9BACT</name>
<dbReference type="Proteomes" id="UP000028481">
    <property type="component" value="Chromosome"/>
</dbReference>
<dbReference type="PRINTS" id="PR00162">
    <property type="entry name" value="RIESKE"/>
</dbReference>
<comment type="cofactor">
    <cofactor evidence="6">
        <name>[2Fe-2S] cluster</name>
        <dbReference type="ChEBI" id="CHEBI:190135"/>
    </cofactor>
</comment>
<dbReference type="GO" id="GO:0016020">
    <property type="term" value="C:membrane"/>
    <property type="evidence" value="ECO:0007669"/>
    <property type="project" value="InterPro"/>
</dbReference>
<dbReference type="SUPFAM" id="SSF50022">
    <property type="entry name" value="ISP domain"/>
    <property type="match status" value="1"/>
</dbReference>
<keyword evidence="1" id="KW-0001">2Fe-2S</keyword>
<dbReference type="eggNOG" id="COG0723">
    <property type="taxonomic scope" value="Bacteria"/>
</dbReference>
<dbReference type="GO" id="GO:0046872">
    <property type="term" value="F:metal ion binding"/>
    <property type="evidence" value="ECO:0007669"/>
    <property type="project" value="UniProtKB-KW"/>
</dbReference>
<evidence type="ECO:0000256" key="3">
    <source>
        <dbReference type="ARBA" id="ARBA00023004"/>
    </source>
</evidence>
<organism evidence="8 9">
    <name type="scientific">Thermodesulfobacterium commune DSM 2178</name>
    <dbReference type="NCBI Taxonomy" id="289377"/>
    <lineage>
        <taxon>Bacteria</taxon>
        <taxon>Pseudomonadati</taxon>
        <taxon>Thermodesulfobacteriota</taxon>
        <taxon>Thermodesulfobacteria</taxon>
        <taxon>Thermodesulfobacteriales</taxon>
        <taxon>Thermodesulfobacteriaceae</taxon>
        <taxon>Thermodesulfobacterium</taxon>
    </lineage>
</organism>
<dbReference type="InterPro" id="IPR014349">
    <property type="entry name" value="Rieske_Fe-S_prot"/>
</dbReference>
<dbReference type="Pfam" id="PF00355">
    <property type="entry name" value="Rieske"/>
    <property type="match status" value="1"/>
</dbReference>
<keyword evidence="5" id="KW-1015">Disulfide bond</keyword>
<dbReference type="PROSITE" id="PS51296">
    <property type="entry name" value="RIESKE"/>
    <property type="match status" value="1"/>
</dbReference>
<dbReference type="EMBL" id="CP008796">
    <property type="protein sequence ID" value="AIH04301.1"/>
    <property type="molecule type" value="Genomic_DNA"/>
</dbReference>
<gene>
    <name evidence="8" type="ORF">HL41_05820</name>
</gene>
<dbReference type="CDD" id="cd03467">
    <property type="entry name" value="Rieske"/>
    <property type="match status" value="1"/>
</dbReference>
<dbReference type="InterPro" id="IPR005805">
    <property type="entry name" value="Rieske_Fe-S_prot_C"/>
</dbReference>
<proteinExistence type="predicted"/>
<keyword evidence="4" id="KW-0411">Iron-sulfur</keyword>
<dbReference type="AlphaFoldDB" id="A0A075WTV2"/>
<dbReference type="RefSeq" id="WP_038060197.1">
    <property type="nucleotide sequence ID" value="NZ_CP008796.1"/>
</dbReference>
<dbReference type="InterPro" id="IPR017941">
    <property type="entry name" value="Rieske_2Fe-2S"/>
</dbReference>
<evidence type="ECO:0000313" key="8">
    <source>
        <dbReference type="EMBL" id="AIH04301.1"/>
    </source>
</evidence>
<protein>
    <recommendedName>
        <fullName evidence="7">Rieske domain-containing protein</fullName>
    </recommendedName>
</protein>
<evidence type="ECO:0000256" key="2">
    <source>
        <dbReference type="ARBA" id="ARBA00022723"/>
    </source>
</evidence>
<sequence length="131" mass="14917">MDKKRRNFLRLFSLGVLGFLTYGAFKNLTSLSSPPPKKVIVLFEEIEKAKDILFKENFIVMKTGSNFKVFSRKCPHLGCLLNYSPEEALIVCPCHQSKFNLSGKFLSGPAKKDLTTYNYRLNSQGLEVEVF</sequence>
<dbReference type="STRING" id="289377.HL41_05820"/>
<dbReference type="HOGENOM" id="CLU_055690_1_1_0"/>
<reference evidence="8 9" key="1">
    <citation type="journal article" date="2015" name="Genome Announc.">
        <title>Genome Sequence of a Sulfate-Reducing Thermophilic Bacterium, Thermodesulfobacterium commune DSM 2178T (Phylum Thermodesulfobacteria).</title>
        <authorList>
            <person name="Bhatnagar S."/>
            <person name="Badger J.H."/>
            <person name="Madupu R."/>
            <person name="Khouri H.M."/>
            <person name="O'Connor E.M."/>
            <person name="Robb F.T."/>
            <person name="Ward N.L."/>
            <person name="Eisen J.A."/>
        </authorList>
    </citation>
    <scope>NUCLEOTIDE SEQUENCE [LARGE SCALE GENOMIC DNA]</scope>
    <source>
        <strain evidence="8 9">DSM 2178</strain>
    </source>
</reference>
<dbReference type="InterPro" id="IPR036922">
    <property type="entry name" value="Rieske_2Fe-2S_sf"/>
</dbReference>
<evidence type="ECO:0000256" key="6">
    <source>
        <dbReference type="ARBA" id="ARBA00034078"/>
    </source>
</evidence>
<keyword evidence="2" id="KW-0479">Metal-binding</keyword>
<keyword evidence="3" id="KW-0408">Iron</keyword>
<dbReference type="PANTHER" id="PTHR10134">
    <property type="entry name" value="CYTOCHROME B-C1 COMPLEX SUBUNIT RIESKE, MITOCHONDRIAL"/>
    <property type="match status" value="1"/>
</dbReference>
<evidence type="ECO:0000256" key="1">
    <source>
        <dbReference type="ARBA" id="ARBA00022714"/>
    </source>
</evidence>
<dbReference type="Gene3D" id="2.102.10.10">
    <property type="entry name" value="Rieske [2Fe-2S] iron-sulphur domain"/>
    <property type="match status" value="1"/>
</dbReference>
<dbReference type="PaxDb" id="289377-HL41_05820"/>
<dbReference type="KEGG" id="tcm:HL41_05820"/>
<feature type="domain" description="Rieske" evidence="7">
    <location>
        <begin position="38"/>
        <end position="128"/>
    </location>
</feature>
<evidence type="ECO:0000256" key="4">
    <source>
        <dbReference type="ARBA" id="ARBA00023014"/>
    </source>
</evidence>